<proteinExistence type="predicted"/>
<protein>
    <submittedName>
        <fullName evidence="1">Uncharacterized protein</fullName>
    </submittedName>
</protein>
<name>W1PVY9_AMBTC</name>
<dbReference type="AlphaFoldDB" id="W1PVY9"/>
<dbReference type="HOGENOM" id="CLU_2018290_0_0_1"/>
<dbReference type="Proteomes" id="UP000017836">
    <property type="component" value="Unassembled WGS sequence"/>
</dbReference>
<dbReference type="Gramene" id="ERN11465">
    <property type="protein sequence ID" value="ERN11465"/>
    <property type="gene ID" value="AMTR_s00022p00082630"/>
</dbReference>
<evidence type="ECO:0000313" key="1">
    <source>
        <dbReference type="EMBL" id="ERN11465.1"/>
    </source>
</evidence>
<dbReference type="EMBL" id="KI392687">
    <property type="protein sequence ID" value="ERN11465.1"/>
    <property type="molecule type" value="Genomic_DNA"/>
</dbReference>
<organism evidence="1 2">
    <name type="scientific">Amborella trichopoda</name>
    <dbReference type="NCBI Taxonomy" id="13333"/>
    <lineage>
        <taxon>Eukaryota</taxon>
        <taxon>Viridiplantae</taxon>
        <taxon>Streptophyta</taxon>
        <taxon>Embryophyta</taxon>
        <taxon>Tracheophyta</taxon>
        <taxon>Spermatophyta</taxon>
        <taxon>Magnoliopsida</taxon>
        <taxon>Amborellales</taxon>
        <taxon>Amborellaceae</taxon>
        <taxon>Amborella</taxon>
    </lineage>
</organism>
<keyword evidence="2" id="KW-1185">Reference proteome</keyword>
<reference evidence="2" key="1">
    <citation type="journal article" date="2013" name="Science">
        <title>The Amborella genome and the evolution of flowering plants.</title>
        <authorList>
            <consortium name="Amborella Genome Project"/>
        </authorList>
    </citation>
    <scope>NUCLEOTIDE SEQUENCE [LARGE SCALE GENOMIC DNA]</scope>
</reference>
<sequence length="123" mass="13674">MLVTQGFHIGHSLGPLEIGATATVANSMKHDRRGLGCSHALAKGHERPKGRIKFTLVGIQNHDSITLLVHLNKGETPLNYYTMLLSELRCYRILDEQVLPSHLISLTPHVFQSSRLQVSTHTD</sequence>
<evidence type="ECO:0000313" key="2">
    <source>
        <dbReference type="Proteomes" id="UP000017836"/>
    </source>
</evidence>
<gene>
    <name evidence="1" type="ORF">AMTR_s00022p00082630</name>
</gene>
<accession>W1PVY9</accession>